<feature type="domain" description="Glycosyltransferase 2-like" evidence="9">
    <location>
        <begin position="3"/>
        <end position="159"/>
    </location>
</feature>
<sequence>MISIVFPAYNEEGNVAELHRRILAAMKGVGQPFEIIAVNNGSTDRTREELMKLAPLRIVSLAHNLGQTAGLDAGIHAARGSIVVTMDADVQNDPIDIPRMLNKMDEGYDVVVGWRKDRHDSFGRRILSRLANWLTRRVTGLHLHDYACALKVFKKKHLEGVHLYGEMHVFLAAILQARGARVTEIEVTHHERHAGVSKHFFMKAVKDIADLLTVKFLFTYAARPLVFFGGWALASIGLGIIAGAMSVILKLVEIRNFGQTPLPIITTLFIILGVILFMMGFIAELMLRIYYEGRKETPYTVSEVIENEGRMG</sequence>
<evidence type="ECO:0000256" key="3">
    <source>
        <dbReference type="ARBA" id="ARBA00022679"/>
    </source>
</evidence>
<evidence type="ECO:0000256" key="6">
    <source>
        <dbReference type="ARBA" id="ARBA00022989"/>
    </source>
</evidence>
<gene>
    <name evidence="10" type="ORF">A3C11_02615</name>
</gene>
<dbReference type="Pfam" id="PF00535">
    <property type="entry name" value="Glycos_transf_2"/>
    <property type="match status" value="1"/>
</dbReference>
<protein>
    <recommendedName>
        <fullName evidence="9">Glycosyltransferase 2-like domain-containing protein</fullName>
    </recommendedName>
</protein>
<dbReference type="PANTHER" id="PTHR48090:SF3">
    <property type="entry name" value="UNDECAPRENYL-PHOSPHATE 4-DEOXY-4-FORMAMIDO-L-ARABINOSE TRANSFERASE"/>
    <property type="match status" value="1"/>
</dbReference>
<dbReference type="GO" id="GO:0099621">
    <property type="term" value="F:undecaprenyl-phosphate 4-deoxy-4-formamido-L-arabinose transferase activity"/>
    <property type="evidence" value="ECO:0007669"/>
    <property type="project" value="TreeGrafter"/>
</dbReference>
<dbReference type="EMBL" id="MHQJ01000038">
    <property type="protein sequence ID" value="OHA00734.1"/>
    <property type="molecule type" value="Genomic_DNA"/>
</dbReference>
<evidence type="ECO:0000256" key="4">
    <source>
        <dbReference type="ARBA" id="ARBA00022692"/>
    </source>
</evidence>
<dbReference type="InterPro" id="IPR029044">
    <property type="entry name" value="Nucleotide-diphossugar_trans"/>
</dbReference>
<feature type="transmembrane region" description="Helical" evidence="8">
    <location>
        <begin position="264"/>
        <end position="287"/>
    </location>
</feature>
<keyword evidence="6 8" id="KW-1133">Transmembrane helix</keyword>
<dbReference type="STRING" id="1802271.A3C11_02615"/>
<organism evidence="10 11">
    <name type="scientific">Candidatus Sungbacteria bacterium RIFCSPHIGHO2_02_FULL_49_12</name>
    <dbReference type="NCBI Taxonomy" id="1802271"/>
    <lineage>
        <taxon>Bacteria</taxon>
        <taxon>Candidatus Sungiibacteriota</taxon>
    </lineage>
</organism>
<accession>A0A1G2KN73</accession>
<keyword evidence="4 8" id="KW-0812">Transmembrane</keyword>
<feature type="transmembrane region" description="Helical" evidence="8">
    <location>
        <begin position="225"/>
        <end position="252"/>
    </location>
</feature>
<dbReference type="AlphaFoldDB" id="A0A1G2KN73"/>
<keyword evidence="3" id="KW-0808">Transferase</keyword>
<dbReference type="InterPro" id="IPR050256">
    <property type="entry name" value="Glycosyltransferase_2"/>
</dbReference>
<dbReference type="GO" id="GO:0009103">
    <property type="term" value="P:lipopolysaccharide biosynthetic process"/>
    <property type="evidence" value="ECO:0007669"/>
    <property type="project" value="UniProtKB-KW"/>
</dbReference>
<evidence type="ECO:0000256" key="8">
    <source>
        <dbReference type="SAM" id="Phobius"/>
    </source>
</evidence>
<comment type="caution">
    <text evidence="10">The sequence shown here is derived from an EMBL/GenBank/DDBJ whole genome shotgun (WGS) entry which is preliminary data.</text>
</comment>
<keyword evidence="2" id="KW-0328">Glycosyltransferase</keyword>
<dbReference type="PANTHER" id="PTHR48090">
    <property type="entry name" value="UNDECAPRENYL-PHOSPHATE 4-DEOXY-4-FORMAMIDO-L-ARABINOSE TRANSFERASE-RELATED"/>
    <property type="match status" value="1"/>
</dbReference>
<dbReference type="GO" id="GO:0005886">
    <property type="term" value="C:plasma membrane"/>
    <property type="evidence" value="ECO:0007669"/>
    <property type="project" value="TreeGrafter"/>
</dbReference>
<keyword evidence="1" id="KW-1003">Cell membrane</keyword>
<evidence type="ECO:0000256" key="2">
    <source>
        <dbReference type="ARBA" id="ARBA00022676"/>
    </source>
</evidence>
<evidence type="ECO:0000256" key="1">
    <source>
        <dbReference type="ARBA" id="ARBA00022475"/>
    </source>
</evidence>
<evidence type="ECO:0000313" key="10">
    <source>
        <dbReference type="EMBL" id="OHA00734.1"/>
    </source>
</evidence>
<evidence type="ECO:0000313" key="11">
    <source>
        <dbReference type="Proteomes" id="UP000177362"/>
    </source>
</evidence>
<name>A0A1G2KN73_9BACT</name>
<keyword evidence="7 8" id="KW-0472">Membrane</keyword>
<proteinExistence type="predicted"/>
<reference evidence="10 11" key="1">
    <citation type="journal article" date="2016" name="Nat. Commun.">
        <title>Thousands of microbial genomes shed light on interconnected biogeochemical processes in an aquifer system.</title>
        <authorList>
            <person name="Anantharaman K."/>
            <person name="Brown C.T."/>
            <person name="Hug L.A."/>
            <person name="Sharon I."/>
            <person name="Castelle C.J."/>
            <person name="Probst A.J."/>
            <person name="Thomas B.C."/>
            <person name="Singh A."/>
            <person name="Wilkins M.J."/>
            <person name="Karaoz U."/>
            <person name="Brodie E.L."/>
            <person name="Williams K.H."/>
            <person name="Hubbard S.S."/>
            <person name="Banfield J.F."/>
        </authorList>
    </citation>
    <scope>NUCLEOTIDE SEQUENCE [LARGE SCALE GENOMIC DNA]</scope>
</reference>
<dbReference type="Proteomes" id="UP000177362">
    <property type="component" value="Unassembled WGS sequence"/>
</dbReference>
<dbReference type="SUPFAM" id="SSF53448">
    <property type="entry name" value="Nucleotide-diphospho-sugar transferases"/>
    <property type="match status" value="1"/>
</dbReference>
<evidence type="ECO:0000256" key="7">
    <source>
        <dbReference type="ARBA" id="ARBA00023136"/>
    </source>
</evidence>
<dbReference type="InterPro" id="IPR001173">
    <property type="entry name" value="Glyco_trans_2-like"/>
</dbReference>
<keyword evidence="5" id="KW-0448">Lipopolysaccharide biosynthesis</keyword>
<dbReference type="CDD" id="cd04187">
    <property type="entry name" value="DPM1_like_bac"/>
    <property type="match status" value="1"/>
</dbReference>
<evidence type="ECO:0000259" key="9">
    <source>
        <dbReference type="Pfam" id="PF00535"/>
    </source>
</evidence>
<dbReference type="Gene3D" id="3.90.550.10">
    <property type="entry name" value="Spore Coat Polysaccharide Biosynthesis Protein SpsA, Chain A"/>
    <property type="match status" value="1"/>
</dbReference>
<evidence type="ECO:0000256" key="5">
    <source>
        <dbReference type="ARBA" id="ARBA00022985"/>
    </source>
</evidence>